<dbReference type="Gene3D" id="3.90.920.10">
    <property type="entry name" value="DNA primase, PRIM domain"/>
    <property type="match status" value="1"/>
</dbReference>
<evidence type="ECO:0000313" key="1">
    <source>
        <dbReference type="EMBL" id="AFS52013.1"/>
    </source>
</evidence>
<dbReference type="PIRSF" id="PIRSF016433">
    <property type="entry name" value="Viral_DNA_prim"/>
    <property type="match status" value="1"/>
</dbReference>
<name>V9LT08_9ABAC</name>
<gene>
    <name evidence="1" type="primary">lef-1</name>
</gene>
<sequence length="245" mass="27962">MAATAAVYTLDSVNRMWNAIAYNDSRKFAFHTIGARWMHPDRYFESAADLYDYIIVNKISDVHVKPLDGGGREWVIDADFKDYADEADLMLKIGIGATAFLLFYGMENVSRVMFSGNRGFHVWLKFAGKFRMSSASNVRAHRCRAFDKPTNLNVALRPGSFAYAVQQAVRVHFNGISDDIENDINRLTLLYWPDVDRDIFCNSNKQIRAPFSFNYKGKRFSRCITKDLLNKIEQCFPGFGNFGGI</sequence>
<dbReference type="SUPFAM" id="SSF56747">
    <property type="entry name" value="Prim-pol domain"/>
    <property type="match status" value="1"/>
</dbReference>
<dbReference type="EMBL" id="JX193905">
    <property type="protein sequence ID" value="AFS52013.1"/>
    <property type="molecule type" value="Genomic_DNA"/>
</dbReference>
<protein>
    <submittedName>
        <fullName evidence="1">DekiORF136</fullName>
    </submittedName>
</protein>
<reference evidence="1" key="1">
    <citation type="submission" date="2012-06" db="EMBL/GenBank/DDBJ databases">
        <title>Genomic sequencing and analysis of the Dendrolimus kikuchii nucleopolyhedrovirus.</title>
        <authorList>
            <person name="Yang M.M."/>
        </authorList>
    </citation>
    <scope>NUCLEOTIDE SEQUENCE</scope>
    <source>
        <strain evidence="1">YN</strain>
    </source>
</reference>
<dbReference type="InterPro" id="IPR016658">
    <property type="entry name" value="DNA_primase_LEF1"/>
</dbReference>
<organism evidence="1">
    <name type="scientific">Dendrolimus kikuchii nucleopolyhedrovirus</name>
    <dbReference type="NCBI Taxonomy" id="1219875"/>
    <lineage>
        <taxon>Viruses</taxon>
        <taxon>Viruses incertae sedis</taxon>
        <taxon>Naldaviricetes</taxon>
        <taxon>Lefavirales</taxon>
        <taxon>Baculoviridae</taxon>
        <taxon>Alphabaculovirus</taxon>
    </lineage>
</organism>
<proteinExistence type="predicted"/>
<accession>V9LT08</accession>